<name>A0A6A5QCR2_AMPQU</name>
<dbReference type="InterPro" id="IPR056632">
    <property type="entry name" value="DUF7730"/>
</dbReference>
<dbReference type="PANTHER" id="PTHR38790:SF4">
    <property type="entry name" value="2EXR DOMAIN-CONTAINING PROTEIN"/>
    <property type="match status" value="1"/>
</dbReference>
<gene>
    <name evidence="2" type="ORF">BDU57DRAFT_542456</name>
</gene>
<evidence type="ECO:0000313" key="2">
    <source>
        <dbReference type="EMBL" id="KAF1912638.1"/>
    </source>
</evidence>
<evidence type="ECO:0000313" key="3">
    <source>
        <dbReference type="Proteomes" id="UP000800096"/>
    </source>
</evidence>
<proteinExistence type="predicted"/>
<dbReference type="OrthoDB" id="62952at2759"/>
<evidence type="ECO:0000259" key="1">
    <source>
        <dbReference type="Pfam" id="PF24864"/>
    </source>
</evidence>
<organism evidence="2 3">
    <name type="scientific">Ampelomyces quisqualis</name>
    <name type="common">Powdery mildew agent</name>
    <dbReference type="NCBI Taxonomy" id="50730"/>
    <lineage>
        <taxon>Eukaryota</taxon>
        <taxon>Fungi</taxon>
        <taxon>Dikarya</taxon>
        <taxon>Ascomycota</taxon>
        <taxon>Pezizomycotina</taxon>
        <taxon>Dothideomycetes</taxon>
        <taxon>Pleosporomycetidae</taxon>
        <taxon>Pleosporales</taxon>
        <taxon>Pleosporineae</taxon>
        <taxon>Phaeosphaeriaceae</taxon>
        <taxon>Ampelomyces</taxon>
    </lineage>
</organism>
<dbReference type="Proteomes" id="UP000800096">
    <property type="component" value="Unassembled WGS sequence"/>
</dbReference>
<dbReference type="EMBL" id="ML979140">
    <property type="protein sequence ID" value="KAF1912638.1"/>
    <property type="molecule type" value="Genomic_DNA"/>
</dbReference>
<reference evidence="2" key="1">
    <citation type="journal article" date="2020" name="Stud. Mycol.">
        <title>101 Dothideomycetes genomes: a test case for predicting lifestyles and emergence of pathogens.</title>
        <authorList>
            <person name="Haridas S."/>
            <person name="Albert R."/>
            <person name="Binder M."/>
            <person name="Bloem J."/>
            <person name="Labutti K."/>
            <person name="Salamov A."/>
            <person name="Andreopoulos B."/>
            <person name="Baker S."/>
            <person name="Barry K."/>
            <person name="Bills G."/>
            <person name="Bluhm B."/>
            <person name="Cannon C."/>
            <person name="Castanera R."/>
            <person name="Culley D."/>
            <person name="Daum C."/>
            <person name="Ezra D."/>
            <person name="Gonzalez J."/>
            <person name="Henrissat B."/>
            <person name="Kuo A."/>
            <person name="Liang C."/>
            <person name="Lipzen A."/>
            <person name="Lutzoni F."/>
            <person name="Magnuson J."/>
            <person name="Mondo S."/>
            <person name="Nolan M."/>
            <person name="Ohm R."/>
            <person name="Pangilinan J."/>
            <person name="Park H.-J."/>
            <person name="Ramirez L."/>
            <person name="Alfaro M."/>
            <person name="Sun H."/>
            <person name="Tritt A."/>
            <person name="Yoshinaga Y."/>
            <person name="Zwiers L.-H."/>
            <person name="Turgeon B."/>
            <person name="Goodwin S."/>
            <person name="Spatafora J."/>
            <person name="Crous P."/>
            <person name="Grigoriev I."/>
        </authorList>
    </citation>
    <scope>NUCLEOTIDE SEQUENCE</scope>
    <source>
        <strain evidence="2">HMLAC05119</strain>
    </source>
</reference>
<accession>A0A6A5QCR2</accession>
<sequence length="249" mass="28379">MPEKSEMPAVLTDDLRRTEMQAYHSRHTASLSLNMPVTQPDASHRGFLDLPGELRNKIYTYLFQSTTFKITAASSQRAPACIAQSANNLSLLRTCRKIHTEARDFPYALGTFSISYIDDLDLLLSRFTKEQQKAITSLQVVPGTLPCAWYWGAWHGHVLIMRCPRWWDPWLVRLPELPSLKQIHVQVAFDPAQRSNTVPRPVHRRSPHSTQSDLQFTHVEAAMEEVKRVFRQLHHGANVTCVEVLIAGV</sequence>
<feature type="domain" description="DUF7730" evidence="1">
    <location>
        <begin position="86"/>
        <end position="188"/>
    </location>
</feature>
<keyword evidence="3" id="KW-1185">Reference proteome</keyword>
<protein>
    <recommendedName>
        <fullName evidence="1">DUF7730 domain-containing protein</fullName>
    </recommendedName>
</protein>
<dbReference type="Pfam" id="PF24864">
    <property type="entry name" value="DUF7730"/>
    <property type="match status" value="1"/>
</dbReference>
<dbReference type="PANTHER" id="PTHR38790">
    <property type="entry name" value="2EXR DOMAIN-CONTAINING PROTEIN-RELATED"/>
    <property type="match status" value="1"/>
</dbReference>
<dbReference type="AlphaFoldDB" id="A0A6A5QCR2"/>